<evidence type="ECO:0000256" key="6">
    <source>
        <dbReference type="ARBA" id="ARBA00023004"/>
    </source>
</evidence>
<evidence type="ECO:0000256" key="1">
    <source>
        <dbReference type="ARBA" id="ARBA00001966"/>
    </source>
</evidence>
<gene>
    <name evidence="10" type="ORF">A2415_02945</name>
</gene>
<feature type="domain" description="Radical SAM core" evidence="9">
    <location>
        <begin position="148"/>
        <end position="409"/>
    </location>
</feature>
<dbReference type="GO" id="GO:0046872">
    <property type="term" value="F:metal ion binding"/>
    <property type="evidence" value="ECO:0007669"/>
    <property type="project" value="UniProtKB-KW"/>
</dbReference>
<dbReference type="InterPro" id="IPR051198">
    <property type="entry name" value="BchE-like"/>
</dbReference>
<dbReference type="PANTHER" id="PTHR43409:SF7">
    <property type="entry name" value="BLL1977 PROTEIN"/>
    <property type="match status" value="1"/>
</dbReference>
<keyword evidence="3" id="KW-0808">Transferase</keyword>
<keyword evidence="2" id="KW-0489">Methyltransferase</keyword>
<dbReference type="InterPro" id="IPR007197">
    <property type="entry name" value="rSAM"/>
</dbReference>
<dbReference type="InterPro" id="IPR058240">
    <property type="entry name" value="rSAM_sf"/>
</dbReference>
<dbReference type="PANTHER" id="PTHR43409">
    <property type="entry name" value="ANAEROBIC MAGNESIUM-PROTOPORPHYRIN IX MONOMETHYL ESTER CYCLASE-RELATED"/>
    <property type="match status" value="1"/>
</dbReference>
<dbReference type="InterPro" id="IPR006158">
    <property type="entry name" value="Cobalamin-bd"/>
</dbReference>
<dbReference type="Pfam" id="PF02310">
    <property type="entry name" value="B12-binding"/>
    <property type="match status" value="1"/>
</dbReference>
<dbReference type="InterPro" id="IPR006638">
    <property type="entry name" value="Elp3/MiaA/NifB-like_rSAM"/>
</dbReference>
<organism evidence="10 11">
    <name type="scientific">candidate division WWE3 bacterium RIFOXYC1_FULL_39_7</name>
    <dbReference type="NCBI Taxonomy" id="1802643"/>
    <lineage>
        <taxon>Bacteria</taxon>
        <taxon>Katanobacteria</taxon>
    </lineage>
</organism>
<dbReference type="SUPFAM" id="SSF102114">
    <property type="entry name" value="Radical SAM enzymes"/>
    <property type="match status" value="1"/>
</dbReference>
<evidence type="ECO:0000256" key="5">
    <source>
        <dbReference type="ARBA" id="ARBA00022723"/>
    </source>
</evidence>
<keyword evidence="4" id="KW-0949">S-adenosyl-L-methionine</keyword>
<name>A0A1F4WIW0_UNCKA</name>
<evidence type="ECO:0000259" key="9">
    <source>
        <dbReference type="PROSITE" id="PS51918"/>
    </source>
</evidence>
<evidence type="ECO:0000256" key="4">
    <source>
        <dbReference type="ARBA" id="ARBA00022691"/>
    </source>
</evidence>
<dbReference type="PROSITE" id="PS51918">
    <property type="entry name" value="RADICAL_SAM"/>
    <property type="match status" value="1"/>
</dbReference>
<comment type="cofactor">
    <cofactor evidence="1">
        <name>[4Fe-4S] cluster</name>
        <dbReference type="ChEBI" id="CHEBI:49883"/>
    </cofactor>
</comment>
<evidence type="ECO:0000313" key="11">
    <source>
        <dbReference type="Proteomes" id="UP000179113"/>
    </source>
</evidence>
<evidence type="ECO:0000313" key="10">
    <source>
        <dbReference type="EMBL" id="OGC69309.1"/>
    </source>
</evidence>
<dbReference type="CDD" id="cd01335">
    <property type="entry name" value="Radical_SAM"/>
    <property type="match status" value="1"/>
</dbReference>
<dbReference type="SFLD" id="SFLDS00029">
    <property type="entry name" value="Radical_SAM"/>
    <property type="match status" value="1"/>
</dbReference>
<reference evidence="10 11" key="1">
    <citation type="journal article" date="2016" name="Nat. Commun.">
        <title>Thousands of microbial genomes shed light on interconnected biogeochemical processes in an aquifer system.</title>
        <authorList>
            <person name="Anantharaman K."/>
            <person name="Brown C.T."/>
            <person name="Hug L.A."/>
            <person name="Sharon I."/>
            <person name="Castelle C.J."/>
            <person name="Probst A.J."/>
            <person name="Thomas B.C."/>
            <person name="Singh A."/>
            <person name="Wilkins M.J."/>
            <person name="Karaoz U."/>
            <person name="Brodie E.L."/>
            <person name="Williams K.H."/>
            <person name="Hubbard S.S."/>
            <person name="Banfield J.F."/>
        </authorList>
    </citation>
    <scope>NUCLEOTIDE SEQUENCE [LARGE SCALE GENOMIC DNA]</scope>
</reference>
<dbReference type="InterPro" id="IPR034466">
    <property type="entry name" value="Methyltransferase_Class_B"/>
</dbReference>
<dbReference type="SMART" id="SM00729">
    <property type="entry name" value="Elp3"/>
    <property type="match status" value="1"/>
</dbReference>
<dbReference type="GO" id="GO:0031419">
    <property type="term" value="F:cobalamin binding"/>
    <property type="evidence" value="ECO:0007669"/>
    <property type="project" value="InterPro"/>
</dbReference>
<feature type="domain" description="B12-binding" evidence="8">
    <location>
        <begin position="1"/>
        <end position="101"/>
    </location>
</feature>
<dbReference type="Pfam" id="PF04055">
    <property type="entry name" value="Radical_SAM"/>
    <property type="match status" value="1"/>
</dbReference>
<dbReference type="Gene3D" id="3.80.30.20">
    <property type="entry name" value="tm_1862 like domain"/>
    <property type="match status" value="1"/>
</dbReference>
<keyword evidence="6" id="KW-0408">Iron</keyword>
<dbReference type="Proteomes" id="UP000179113">
    <property type="component" value="Unassembled WGS sequence"/>
</dbReference>
<evidence type="ECO:0000256" key="7">
    <source>
        <dbReference type="ARBA" id="ARBA00023014"/>
    </source>
</evidence>
<keyword evidence="5" id="KW-0479">Metal-binding</keyword>
<dbReference type="Gene3D" id="3.40.50.280">
    <property type="entry name" value="Cobalamin-binding domain"/>
    <property type="match status" value="1"/>
</dbReference>
<proteinExistence type="predicted"/>
<dbReference type="GO" id="GO:0003824">
    <property type="term" value="F:catalytic activity"/>
    <property type="evidence" value="ECO:0007669"/>
    <property type="project" value="InterPro"/>
</dbReference>
<protein>
    <submittedName>
        <fullName evidence="10">Uncharacterized protein</fullName>
    </submittedName>
</protein>
<dbReference type="SFLD" id="SFLDG01123">
    <property type="entry name" value="methyltransferase_(Class_B)"/>
    <property type="match status" value="1"/>
</dbReference>
<evidence type="ECO:0000256" key="2">
    <source>
        <dbReference type="ARBA" id="ARBA00022603"/>
    </source>
</evidence>
<evidence type="ECO:0000259" key="8">
    <source>
        <dbReference type="PROSITE" id="PS51332"/>
    </source>
</evidence>
<sequence>MKIITINEYPNAEEVVLEECEGAMCLGISVISGFPLKVARRVSEKVKEKYPKLPIVWGGWLATTLPEEALKLPFVDYICMGQGERFFGRLIDVLSRNRLEELKDIPRLGYKKNGELILSQREGTDSLDDLPEYNLDLVNWEKYLEITDFGKRVLRITTSYGCPHRCAFCCEPLSSKRMWKGETAEQILDRVKELRKRVDIDGLMIVDSNFFVSEKRAVDFFQGLLDNDIHIKVGQVNGRTNVMVRFAPSTWELMEKAGLYNILVGAESGSEQTLSFVNKDATVEDTYKLVKLCDKYHVQMGASIIVGLPTDDYAKDPEKAFQADLESVIDLYNGISEGGFKHHLIVFAFGPLPFSPLWERSIEIGFKPPKDIDGWSTYALRDADVPWIPKKAYQKVVLLNYVSMVLSMDLTFLLASIPSFFSIPVKPTLALFKKIASWRFHKKYLEFPLDMWIFYGIMYSFKKINQVFKMVNITG</sequence>
<dbReference type="PROSITE" id="PS51332">
    <property type="entry name" value="B12_BINDING"/>
    <property type="match status" value="1"/>
</dbReference>
<comment type="caution">
    <text evidence="10">The sequence shown here is derived from an EMBL/GenBank/DDBJ whole genome shotgun (WGS) entry which is preliminary data.</text>
</comment>
<dbReference type="AlphaFoldDB" id="A0A1F4WIW0"/>
<dbReference type="InterPro" id="IPR023404">
    <property type="entry name" value="rSAM_horseshoe"/>
</dbReference>
<dbReference type="EMBL" id="MEWA01000023">
    <property type="protein sequence ID" value="OGC69309.1"/>
    <property type="molecule type" value="Genomic_DNA"/>
</dbReference>
<accession>A0A1F4WIW0</accession>
<dbReference type="GO" id="GO:0051539">
    <property type="term" value="F:4 iron, 4 sulfur cluster binding"/>
    <property type="evidence" value="ECO:0007669"/>
    <property type="project" value="UniProtKB-KW"/>
</dbReference>
<keyword evidence="7" id="KW-0411">Iron-sulfur</keyword>
<dbReference type="SFLD" id="SFLDG01082">
    <property type="entry name" value="B12-binding_domain_containing"/>
    <property type="match status" value="1"/>
</dbReference>
<evidence type="ECO:0000256" key="3">
    <source>
        <dbReference type="ARBA" id="ARBA00022679"/>
    </source>
</evidence>